<dbReference type="RefSeq" id="WP_200278953.1">
    <property type="nucleotide sequence ID" value="NZ_JAENII010000007.1"/>
</dbReference>
<feature type="transmembrane region" description="Helical" evidence="1">
    <location>
        <begin position="62"/>
        <end position="84"/>
    </location>
</feature>
<evidence type="ECO:0000256" key="1">
    <source>
        <dbReference type="SAM" id="Phobius"/>
    </source>
</evidence>
<proteinExistence type="predicted"/>
<keyword evidence="1" id="KW-0472">Membrane</keyword>
<feature type="transmembrane region" description="Helical" evidence="1">
    <location>
        <begin position="96"/>
        <end position="116"/>
    </location>
</feature>
<evidence type="ECO:0000313" key="2">
    <source>
        <dbReference type="EMBL" id="MBK1827473.1"/>
    </source>
</evidence>
<feature type="transmembrane region" description="Helical" evidence="1">
    <location>
        <begin position="21"/>
        <end position="42"/>
    </location>
</feature>
<evidence type="ECO:0000313" key="3">
    <source>
        <dbReference type="Proteomes" id="UP000658278"/>
    </source>
</evidence>
<comment type="caution">
    <text evidence="2">The sequence shown here is derived from an EMBL/GenBank/DDBJ whole genome shotgun (WGS) entry which is preliminary data.</text>
</comment>
<dbReference type="AlphaFoldDB" id="A0A934RD11"/>
<feature type="transmembrane region" description="Helical" evidence="1">
    <location>
        <begin position="136"/>
        <end position="158"/>
    </location>
</feature>
<sequence length="233" mass="26777">MSEQERYREAPWSAGFRAARANLVPGLLVQSVMVGVLVAYYLCPPVAGFLDRIAMIKTESGYWFSIAVGIIAGGVLPEVLRWVVLQRVKWSKRNTTNVLFAIPFWSFIGILVDWFYRRQAEWFGDEASLAVVVPQVLIDQFVFTPVLTAPMTAILYDWKDAGFQWSRSFLTTRYYRDSIFPTLVAIWCVWIPIVTVLYTLPETVQIPLYALALTLWVMLYTWMSEDRARRNAG</sequence>
<protein>
    <submittedName>
        <fullName evidence="2">Uncharacterized protein</fullName>
    </submittedName>
</protein>
<keyword evidence="3" id="KW-1185">Reference proteome</keyword>
<feature type="transmembrane region" description="Helical" evidence="1">
    <location>
        <begin position="179"/>
        <end position="200"/>
    </location>
</feature>
<name>A0A934RD11_9BACT</name>
<keyword evidence="1" id="KW-1133">Transmembrane helix</keyword>
<organism evidence="2 3">
    <name type="scientific">Haloferula rosea</name>
    <dbReference type="NCBI Taxonomy" id="490093"/>
    <lineage>
        <taxon>Bacteria</taxon>
        <taxon>Pseudomonadati</taxon>
        <taxon>Verrucomicrobiota</taxon>
        <taxon>Verrucomicrobiia</taxon>
        <taxon>Verrucomicrobiales</taxon>
        <taxon>Verrucomicrobiaceae</taxon>
        <taxon>Haloferula</taxon>
    </lineage>
</organism>
<dbReference type="EMBL" id="JAENII010000007">
    <property type="protein sequence ID" value="MBK1827473.1"/>
    <property type="molecule type" value="Genomic_DNA"/>
</dbReference>
<accession>A0A934RD11</accession>
<feature type="transmembrane region" description="Helical" evidence="1">
    <location>
        <begin position="206"/>
        <end position="223"/>
    </location>
</feature>
<dbReference type="Proteomes" id="UP000658278">
    <property type="component" value="Unassembled WGS sequence"/>
</dbReference>
<gene>
    <name evidence="2" type="ORF">JIN81_10605</name>
</gene>
<reference evidence="2" key="1">
    <citation type="submission" date="2021-01" db="EMBL/GenBank/DDBJ databases">
        <title>Modified the classification status of verrucomicrobia.</title>
        <authorList>
            <person name="Feng X."/>
        </authorList>
    </citation>
    <scope>NUCLEOTIDE SEQUENCE</scope>
    <source>
        <strain evidence="2">KCTC 22201</strain>
    </source>
</reference>
<keyword evidence="1" id="KW-0812">Transmembrane</keyword>